<dbReference type="GO" id="GO:0005351">
    <property type="term" value="F:carbohydrate:proton symporter activity"/>
    <property type="evidence" value="ECO:0007669"/>
    <property type="project" value="TreeGrafter"/>
</dbReference>
<gene>
    <name evidence="10" type="ORF">BP5553_07932</name>
</gene>
<protein>
    <recommendedName>
        <fullName evidence="9">Major facilitator superfamily (MFS) profile domain-containing protein</fullName>
    </recommendedName>
</protein>
<feature type="domain" description="Major facilitator superfamily (MFS) profile" evidence="9">
    <location>
        <begin position="54"/>
        <end position="495"/>
    </location>
</feature>
<dbReference type="PANTHER" id="PTHR48022">
    <property type="entry name" value="PLASTIDIC GLUCOSE TRANSPORTER 4"/>
    <property type="match status" value="1"/>
</dbReference>
<dbReference type="Pfam" id="PF00083">
    <property type="entry name" value="Sugar_tr"/>
    <property type="match status" value="1"/>
</dbReference>
<dbReference type="PANTHER" id="PTHR48022:SF13">
    <property type="entry name" value="MAJOR FACILITATOR SUPERFAMILY (MFS) PROFILE DOMAIN-CONTAINING PROTEIN"/>
    <property type="match status" value="1"/>
</dbReference>
<comment type="subcellular location">
    <subcellularLocation>
        <location evidence="1">Membrane</location>
        <topology evidence="1">Multi-pass membrane protein</topology>
    </subcellularLocation>
</comment>
<keyword evidence="11" id="KW-1185">Reference proteome</keyword>
<reference evidence="10 11" key="1">
    <citation type="journal article" date="2018" name="IMA Fungus">
        <title>IMA Genome-F 9: Draft genome sequence of Annulohypoxylon stygium, Aspergillus mulundensis, Berkeleyomyces basicola (syn. Thielaviopsis basicola), Ceratocystis smalleyi, two Cercospora beticola strains, Coleophoma cylindrospora, Fusarium fracticaudum, Phialophora cf. hyalina, and Morchella septimelata.</title>
        <authorList>
            <person name="Wingfield B.D."/>
            <person name="Bills G.F."/>
            <person name="Dong Y."/>
            <person name="Huang W."/>
            <person name="Nel W.J."/>
            <person name="Swalarsk-Parry B.S."/>
            <person name="Vaghefi N."/>
            <person name="Wilken P.M."/>
            <person name="An Z."/>
            <person name="de Beer Z.W."/>
            <person name="De Vos L."/>
            <person name="Chen L."/>
            <person name="Duong T.A."/>
            <person name="Gao Y."/>
            <person name="Hammerbacher A."/>
            <person name="Kikkert J.R."/>
            <person name="Li Y."/>
            <person name="Li H."/>
            <person name="Li K."/>
            <person name="Li Q."/>
            <person name="Liu X."/>
            <person name="Ma X."/>
            <person name="Naidoo K."/>
            <person name="Pethybridge S.J."/>
            <person name="Sun J."/>
            <person name="Steenkamp E.T."/>
            <person name="van der Nest M.A."/>
            <person name="van Wyk S."/>
            <person name="Wingfield M.J."/>
            <person name="Xiong C."/>
            <person name="Yue Q."/>
            <person name="Zhang X."/>
        </authorList>
    </citation>
    <scope>NUCLEOTIDE SEQUENCE [LARGE SCALE GENOMIC DNA]</scope>
    <source>
        <strain evidence="10 11">BP 5553</strain>
    </source>
</reference>
<keyword evidence="4 8" id="KW-0812">Transmembrane</keyword>
<dbReference type="NCBIfam" id="TIGR00879">
    <property type="entry name" value="SP"/>
    <property type="match status" value="1"/>
</dbReference>
<feature type="transmembrane region" description="Helical" evidence="8">
    <location>
        <begin position="380"/>
        <end position="398"/>
    </location>
</feature>
<feature type="transmembrane region" description="Helical" evidence="8">
    <location>
        <begin position="216"/>
        <end position="237"/>
    </location>
</feature>
<evidence type="ECO:0000313" key="10">
    <source>
        <dbReference type="EMBL" id="RDL34804.1"/>
    </source>
</evidence>
<dbReference type="InterPro" id="IPR050360">
    <property type="entry name" value="MFS_Sugar_Transporters"/>
</dbReference>
<evidence type="ECO:0000256" key="3">
    <source>
        <dbReference type="ARBA" id="ARBA00022448"/>
    </source>
</evidence>
<evidence type="ECO:0000256" key="1">
    <source>
        <dbReference type="ARBA" id="ARBA00004141"/>
    </source>
</evidence>
<dbReference type="InterPro" id="IPR003663">
    <property type="entry name" value="Sugar/inositol_transpt"/>
</dbReference>
<feature type="transmembrane region" description="Helical" evidence="8">
    <location>
        <begin position="473"/>
        <end position="491"/>
    </location>
</feature>
<evidence type="ECO:0000256" key="2">
    <source>
        <dbReference type="ARBA" id="ARBA00010992"/>
    </source>
</evidence>
<organism evidence="10 11">
    <name type="scientific">Venustampulla echinocandica</name>
    <dbReference type="NCBI Taxonomy" id="2656787"/>
    <lineage>
        <taxon>Eukaryota</taxon>
        <taxon>Fungi</taxon>
        <taxon>Dikarya</taxon>
        <taxon>Ascomycota</taxon>
        <taxon>Pezizomycotina</taxon>
        <taxon>Leotiomycetes</taxon>
        <taxon>Helotiales</taxon>
        <taxon>Pleuroascaceae</taxon>
        <taxon>Venustampulla</taxon>
    </lineage>
</organism>
<evidence type="ECO:0000256" key="8">
    <source>
        <dbReference type="SAM" id="Phobius"/>
    </source>
</evidence>
<dbReference type="EMBL" id="NPIC01000007">
    <property type="protein sequence ID" value="RDL34804.1"/>
    <property type="molecule type" value="Genomic_DNA"/>
</dbReference>
<accession>A0A370THY3</accession>
<evidence type="ECO:0000259" key="9">
    <source>
        <dbReference type="PROSITE" id="PS50850"/>
    </source>
</evidence>
<comment type="caution">
    <text evidence="10">The sequence shown here is derived from an EMBL/GenBank/DDBJ whole genome shotgun (WGS) entry which is preliminary data.</text>
</comment>
<dbReference type="Gene3D" id="1.20.1250.20">
    <property type="entry name" value="MFS general substrate transporter like domains"/>
    <property type="match status" value="1"/>
</dbReference>
<evidence type="ECO:0000313" key="11">
    <source>
        <dbReference type="Proteomes" id="UP000254866"/>
    </source>
</evidence>
<dbReference type="PROSITE" id="PS00216">
    <property type="entry name" value="SUGAR_TRANSPORT_1"/>
    <property type="match status" value="1"/>
</dbReference>
<name>A0A370THY3_9HELO</name>
<dbReference type="FunFam" id="1.20.1250.20:FF:000134">
    <property type="entry name" value="MFS sugar transporter protein"/>
    <property type="match status" value="1"/>
</dbReference>
<dbReference type="SUPFAM" id="SSF103473">
    <property type="entry name" value="MFS general substrate transporter"/>
    <property type="match status" value="1"/>
</dbReference>
<sequence>MGEIESTKDVPVTEPVESRIITEKVITGSGALAEAAVLEHVNPLSKGLLQLYLIMGIMFLTSTAHGYDGSLMGTILVTKSFRETFNTGKVGEKSALITAMYQIGGVCALPFMGPLIDQWGRRVGTMFGTGIIIVGTILEGTSAASQNIGQFMAGRFFLGFGVYFIAAAAPTYVVEIAHPKFRGVITGLYNSMYYTGAILAAGVTRGAQTSSGNNPWLIPTWVQMAFPGIVFLSVMLFPESPRWLFTHGKQDEAKKILVKYHGNDNPDSVYVQLQLREFAEMLEIDGADQRWWDYSAIFRNKASIRRILCNVILAVFSQWCQGGVNYFIAGFYNSAGVEDETTILDLNLGKYVMSGGFAICGASMADTWGRRKVLISTQSLLTLCWVGITVGTALYATHHTKSSSIAGIFFFWAFQAVFSFGFTPLQALYPVEVLSYEMRAKGMAINSMANSASSLVNQFGTATSLERIGWKTYLVFACWTAFQTVFSWWFFVETRGFTLEELDHIFNAENPKKESLRHRKLAIDAEKHRVVAVEEL</sequence>
<evidence type="ECO:0000256" key="4">
    <source>
        <dbReference type="ARBA" id="ARBA00022692"/>
    </source>
</evidence>
<dbReference type="InterPro" id="IPR020846">
    <property type="entry name" value="MFS_dom"/>
</dbReference>
<dbReference type="RefSeq" id="XP_031867786.1">
    <property type="nucleotide sequence ID" value="XM_032016555.1"/>
</dbReference>
<feature type="transmembrane region" description="Helical" evidence="8">
    <location>
        <begin position="307"/>
        <end position="328"/>
    </location>
</feature>
<dbReference type="InterPro" id="IPR005828">
    <property type="entry name" value="MFS_sugar_transport-like"/>
</dbReference>
<feature type="transmembrane region" description="Helical" evidence="8">
    <location>
        <begin position="48"/>
        <end position="67"/>
    </location>
</feature>
<evidence type="ECO:0000256" key="7">
    <source>
        <dbReference type="RuleBase" id="RU003346"/>
    </source>
</evidence>
<proteinExistence type="inferred from homology"/>
<dbReference type="Proteomes" id="UP000254866">
    <property type="component" value="Unassembled WGS sequence"/>
</dbReference>
<feature type="transmembrane region" description="Helical" evidence="8">
    <location>
        <begin position="156"/>
        <end position="174"/>
    </location>
</feature>
<feature type="transmembrane region" description="Helical" evidence="8">
    <location>
        <begin position="186"/>
        <end position="204"/>
    </location>
</feature>
<feature type="transmembrane region" description="Helical" evidence="8">
    <location>
        <begin position="123"/>
        <end position="144"/>
    </location>
</feature>
<keyword evidence="3 7" id="KW-0813">Transport</keyword>
<evidence type="ECO:0000256" key="5">
    <source>
        <dbReference type="ARBA" id="ARBA00022989"/>
    </source>
</evidence>
<dbReference type="GeneID" id="43600781"/>
<feature type="transmembrane region" description="Helical" evidence="8">
    <location>
        <begin position="95"/>
        <end position="116"/>
    </location>
</feature>
<comment type="similarity">
    <text evidence="2 7">Belongs to the major facilitator superfamily. Sugar transporter (TC 2.A.1.1) family.</text>
</comment>
<dbReference type="AlphaFoldDB" id="A0A370THY3"/>
<feature type="transmembrane region" description="Helical" evidence="8">
    <location>
        <begin position="404"/>
        <end position="429"/>
    </location>
</feature>
<evidence type="ECO:0000256" key="6">
    <source>
        <dbReference type="ARBA" id="ARBA00023136"/>
    </source>
</evidence>
<dbReference type="OrthoDB" id="6133115at2759"/>
<dbReference type="GO" id="GO:0016020">
    <property type="term" value="C:membrane"/>
    <property type="evidence" value="ECO:0007669"/>
    <property type="project" value="UniProtKB-SubCell"/>
</dbReference>
<keyword evidence="6 8" id="KW-0472">Membrane</keyword>
<dbReference type="PROSITE" id="PS50850">
    <property type="entry name" value="MFS"/>
    <property type="match status" value="1"/>
</dbReference>
<dbReference type="InterPro" id="IPR036259">
    <property type="entry name" value="MFS_trans_sf"/>
</dbReference>
<dbReference type="InterPro" id="IPR005829">
    <property type="entry name" value="Sugar_transporter_CS"/>
</dbReference>
<keyword evidence="5 8" id="KW-1133">Transmembrane helix</keyword>